<accession>A0AAV5VV92</accession>
<sequence length="80" mass="8732">LPSSSSSIQIPALSCSLTTAEVNFRLFVSDVSIRFPSCSWSEVASAVTMPVEILREKCKNGASKVGPKKSMLRFVLNIRK</sequence>
<feature type="non-terminal residue" evidence="1">
    <location>
        <position position="1"/>
    </location>
</feature>
<evidence type="ECO:0000313" key="1">
    <source>
        <dbReference type="EMBL" id="GMT22637.1"/>
    </source>
</evidence>
<proteinExistence type="predicted"/>
<dbReference type="Proteomes" id="UP001432322">
    <property type="component" value="Unassembled WGS sequence"/>
</dbReference>
<name>A0AAV5VV92_9BILA</name>
<dbReference type="AlphaFoldDB" id="A0AAV5VV92"/>
<gene>
    <name evidence="1" type="ORF">PFISCL1PPCAC_13934</name>
</gene>
<protein>
    <submittedName>
        <fullName evidence="1">Uncharacterized protein</fullName>
    </submittedName>
</protein>
<reference evidence="1" key="1">
    <citation type="submission" date="2023-10" db="EMBL/GenBank/DDBJ databases">
        <title>Genome assembly of Pristionchus species.</title>
        <authorList>
            <person name="Yoshida K."/>
            <person name="Sommer R.J."/>
        </authorList>
    </citation>
    <scope>NUCLEOTIDE SEQUENCE</scope>
    <source>
        <strain evidence="1">RS5133</strain>
    </source>
</reference>
<dbReference type="EMBL" id="BTSY01000004">
    <property type="protein sequence ID" value="GMT22637.1"/>
    <property type="molecule type" value="Genomic_DNA"/>
</dbReference>
<comment type="caution">
    <text evidence="1">The sequence shown here is derived from an EMBL/GenBank/DDBJ whole genome shotgun (WGS) entry which is preliminary data.</text>
</comment>
<keyword evidence="2" id="KW-1185">Reference proteome</keyword>
<organism evidence="1 2">
    <name type="scientific">Pristionchus fissidentatus</name>
    <dbReference type="NCBI Taxonomy" id="1538716"/>
    <lineage>
        <taxon>Eukaryota</taxon>
        <taxon>Metazoa</taxon>
        <taxon>Ecdysozoa</taxon>
        <taxon>Nematoda</taxon>
        <taxon>Chromadorea</taxon>
        <taxon>Rhabditida</taxon>
        <taxon>Rhabditina</taxon>
        <taxon>Diplogasteromorpha</taxon>
        <taxon>Diplogasteroidea</taxon>
        <taxon>Neodiplogasteridae</taxon>
        <taxon>Pristionchus</taxon>
    </lineage>
</organism>
<evidence type="ECO:0000313" key="2">
    <source>
        <dbReference type="Proteomes" id="UP001432322"/>
    </source>
</evidence>